<sequence>MNKIINFLKDKGLPALAQAVMGNPVGALTTLTGLTGSSTETGILKAFQGDPQLLLKLKEKENEYVRFILDDKKDAREMNFKINDSNNSSWLQKNISALIALVWVSFCIYLYWISLKGEVGSDKQMNSMVVGSITNITMLIIGFYFGSSEIKKR</sequence>
<feature type="transmembrane region" description="Helical" evidence="1">
    <location>
        <begin position="95"/>
        <end position="113"/>
    </location>
</feature>
<dbReference type="Proteomes" id="UP000263486">
    <property type="component" value="Unassembled WGS sequence"/>
</dbReference>
<evidence type="ECO:0000256" key="1">
    <source>
        <dbReference type="SAM" id="Phobius"/>
    </source>
</evidence>
<dbReference type="RefSeq" id="WP_114641752.1">
    <property type="nucleotide sequence ID" value="NZ_JAACIO010000007.1"/>
</dbReference>
<dbReference type="EMBL" id="QUAJ01000006">
    <property type="protein sequence ID" value="REI42068.1"/>
    <property type="molecule type" value="Genomic_DNA"/>
</dbReference>
<keyword evidence="1" id="KW-1133">Transmembrane helix</keyword>
<organism evidence="2 3">
    <name type="scientific">Psychrilyobacter piezotolerans</name>
    <dbReference type="NCBI Taxonomy" id="2293438"/>
    <lineage>
        <taxon>Bacteria</taxon>
        <taxon>Fusobacteriati</taxon>
        <taxon>Fusobacteriota</taxon>
        <taxon>Fusobacteriia</taxon>
        <taxon>Fusobacteriales</taxon>
        <taxon>Fusobacteriaceae</taxon>
        <taxon>Psychrilyobacter</taxon>
    </lineage>
</organism>
<keyword evidence="3" id="KW-1185">Reference proteome</keyword>
<comment type="caution">
    <text evidence="2">The sequence shown here is derived from an EMBL/GenBank/DDBJ whole genome shotgun (WGS) entry which is preliminary data.</text>
</comment>
<keyword evidence="1" id="KW-0472">Membrane</keyword>
<gene>
    <name evidence="2" type="ORF">DYH56_04940</name>
</gene>
<keyword evidence="1" id="KW-0812">Transmembrane</keyword>
<feature type="transmembrane region" description="Helical" evidence="1">
    <location>
        <begin position="125"/>
        <end position="145"/>
    </location>
</feature>
<proteinExistence type="predicted"/>
<protein>
    <submittedName>
        <fullName evidence="2">Uncharacterized protein</fullName>
    </submittedName>
</protein>
<accession>A0ABX9KIX7</accession>
<evidence type="ECO:0000313" key="2">
    <source>
        <dbReference type="EMBL" id="REI42068.1"/>
    </source>
</evidence>
<evidence type="ECO:0000313" key="3">
    <source>
        <dbReference type="Proteomes" id="UP000263486"/>
    </source>
</evidence>
<reference evidence="2 3" key="1">
    <citation type="submission" date="2018-08" db="EMBL/GenBank/DDBJ databases">
        <title>Draft genome sequence of Psychrilyobacter sp. strain SD5 isolated from Black Sea water.</title>
        <authorList>
            <person name="Yadav S."/>
            <person name="Villanueva L."/>
            <person name="Damste J.S.S."/>
        </authorList>
    </citation>
    <scope>NUCLEOTIDE SEQUENCE [LARGE SCALE GENOMIC DNA]</scope>
    <source>
        <strain evidence="2 3">SD5</strain>
    </source>
</reference>
<name>A0ABX9KIX7_9FUSO</name>